<sequence length="86" mass="9963">MEVLVWDAIQLVINGPSSEVRIYGRPFRSDDPNWTYFDDALTELEEDLICGMYLVQTTTYQKGFMVSNTKRLGIRKSVARTMEHQS</sequence>
<protein>
    <submittedName>
        <fullName evidence="1">Uncharacterized protein</fullName>
    </submittedName>
</protein>
<dbReference type="EMBL" id="AYKW01000001">
    <property type="protein sequence ID" value="PIL36545.1"/>
    <property type="molecule type" value="Genomic_DNA"/>
</dbReference>
<proteinExistence type="predicted"/>
<dbReference type="Proteomes" id="UP000230002">
    <property type="component" value="Unassembled WGS sequence"/>
</dbReference>
<organism evidence="1 2">
    <name type="scientific">Ganoderma sinense ZZ0214-1</name>
    <dbReference type="NCBI Taxonomy" id="1077348"/>
    <lineage>
        <taxon>Eukaryota</taxon>
        <taxon>Fungi</taxon>
        <taxon>Dikarya</taxon>
        <taxon>Basidiomycota</taxon>
        <taxon>Agaricomycotina</taxon>
        <taxon>Agaricomycetes</taxon>
        <taxon>Polyporales</taxon>
        <taxon>Polyporaceae</taxon>
        <taxon>Ganoderma</taxon>
    </lineage>
</organism>
<name>A0A2G8SRZ7_9APHY</name>
<dbReference type="AlphaFoldDB" id="A0A2G8SRZ7"/>
<gene>
    <name evidence="1" type="ORF">GSI_00234</name>
</gene>
<comment type="caution">
    <text evidence="1">The sequence shown here is derived from an EMBL/GenBank/DDBJ whole genome shotgun (WGS) entry which is preliminary data.</text>
</comment>
<evidence type="ECO:0000313" key="1">
    <source>
        <dbReference type="EMBL" id="PIL36545.1"/>
    </source>
</evidence>
<reference evidence="1 2" key="1">
    <citation type="journal article" date="2015" name="Sci. Rep.">
        <title>Chromosome-level genome map provides insights into diverse defense mechanisms in the medicinal fungus Ganoderma sinense.</title>
        <authorList>
            <person name="Zhu Y."/>
            <person name="Xu J."/>
            <person name="Sun C."/>
            <person name="Zhou S."/>
            <person name="Xu H."/>
            <person name="Nelson D.R."/>
            <person name="Qian J."/>
            <person name="Song J."/>
            <person name="Luo H."/>
            <person name="Xiang L."/>
            <person name="Li Y."/>
            <person name="Xu Z."/>
            <person name="Ji A."/>
            <person name="Wang L."/>
            <person name="Lu S."/>
            <person name="Hayward A."/>
            <person name="Sun W."/>
            <person name="Li X."/>
            <person name="Schwartz D.C."/>
            <person name="Wang Y."/>
            <person name="Chen S."/>
        </authorList>
    </citation>
    <scope>NUCLEOTIDE SEQUENCE [LARGE SCALE GENOMIC DNA]</scope>
    <source>
        <strain evidence="1 2">ZZ0214-1</strain>
    </source>
</reference>
<accession>A0A2G8SRZ7</accession>
<dbReference type="OrthoDB" id="3002517at2759"/>
<evidence type="ECO:0000313" key="2">
    <source>
        <dbReference type="Proteomes" id="UP000230002"/>
    </source>
</evidence>
<keyword evidence="2" id="KW-1185">Reference proteome</keyword>